<name>A0A4Y2K123_ARAVE</name>
<reference evidence="1 2" key="1">
    <citation type="journal article" date="2019" name="Sci. Rep.">
        <title>Orb-weaving spider Araneus ventricosus genome elucidates the spidroin gene catalogue.</title>
        <authorList>
            <person name="Kono N."/>
            <person name="Nakamura H."/>
            <person name="Ohtoshi R."/>
            <person name="Moran D.A.P."/>
            <person name="Shinohara A."/>
            <person name="Yoshida Y."/>
            <person name="Fujiwara M."/>
            <person name="Mori M."/>
            <person name="Tomita M."/>
            <person name="Arakawa K."/>
        </authorList>
    </citation>
    <scope>NUCLEOTIDE SEQUENCE [LARGE SCALE GENOMIC DNA]</scope>
</reference>
<dbReference type="EMBL" id="BGPR01004038">
    <property type="protein sequence ID" value="GBM95186.1"/>
    <property type="molecule type" value="Genomic_DNA"/>
</dbReference>
<dbReference type="AlphaFoldDB" id="A0A4Y2K123"/>
<comment type="caution">
    <text evidence="1">The sequence shown here is derived from an EMBL/GenBank/DDBJ whole genome shotgun (WGS) entry which is preliminary data.</text>
</comment>
<organism evidence="1 2">
    <name type="scientific">Araneus ventricosus</name>
    <name type="common">Orbweaver spider</name>
    <name type="synonym">Epeira ventricosa</name>
    <dbReference type="NCBI Taxonomy" id="182803"/>
    <lineage>
        <taxon>Eukaryota</taxon>
        <taxon>Metazoa</taxon>
        <taxon>Ecdysozoa</taxon>
        <taxon>Arthropoda</taxon>
        <taxon>Chelicerata</taxon>
        <taxon>Arachnida</taxon>
        <taxon>Araneae</taxon>
        <taxon>Araneomorphae</taxon>
        <taxon>Entelegynae</taxon>
        <taxon>Araneoidea</taxon>
        <taxon>Araneidae</taxon>
        <taxon>Araneus</taxon>
    </lineage>
</organism>
<dbReference type="Proteomes" id="UP000499080">
    <property type="component" value="Unassembled WGS sequence"/>
</dbReference>
<protein>
    <submittedName>
        <fullName evidence="1">Uncharacterized protein</fullName>
    </submittedName>
</protein>
<proteinExistence type="predicted"/>
<sequence>MAGVFEQLMRRPPKRSVIRDRPFKSHHHYCTESRNETPLTYTAAFHPRTPGSPRCREEWLAFSSSSCDDHPHDLSSEMGHSSHTTIIVPRPGTKIRLLIQRLFIYVLLVAPGGTR</sequence>
<gene>
    <name evidence="1" type="ORF">AVEN_75724_1</name>
</gene>
<keyword evidence="2" id="KW-1185">Reference proteome</keyword>
<accession>A0A4Y2K123</accession>
<evidence type="ECO:0000313" key="1">
    <source>
        <dbReference type="EMBL" id="GBM95186.1"/>
    </source>
</evidence>
<evidence type="ECO:0000313" key="2">
    <source>
        <dbReference type="Proteomes" id="UP000499080"/>
    </source>
</evidence>